<dbReference type="EMBL" id="JAQGEF010000010">
    <property type="protein sequence ID" value="MDA3615190.1"/>
    <property type="molecule type" value="Genomic_DNA"/>
</dbReference>
<proteinExistence type="predicted"/>
<accession>A0ABT4UK34</accession>
<dbReference type="Proteomes" id="UP001210231">
    <property type="component" value="Unassembled WGS sequence"/>
</dbReference>
<dbReference type="RefSeq" id="WP_407031514.1">
    <property type="nucleotide sequence ID" value="NZ_JAQGEF010000010.1"/>
</dbReference>
<protein>
    <submittedName>
        <fullName evidence="1">Uncharacterized protein</fullName>
    </submittedName>
</protein>
<sequence length="70" mass="8049">MPICNINDSKVVKEVPDIKQITNQISSVEITYKDRSDIKKSLSVLKERNIKLWFNSLWGGIDDELAVEEN</sequence>
<evidence type="ECO:0000313" key="1">
    <source>
        <dbReference type="EMBL" id="MDA3615190.1"/>
    </source>
</evidence>
<reference evidence="1 2" key="1">
    <citation type="submission" date="2022-12" db="EMBL/GenBank/DDBJ databases">
        <title>Chitinophagaceae gen. sp. nov., a new member of the family Chitinophagaceae, isolated from soil in a chemical factory.</title>
        <authorList>
            <person name="Ke Z."/>
        </authorList>
    </citation>
    <scope>NUCLEOTIDE SEQUENCE [LARGE SCALE GENOMIC DNA]</scope>
    <source>
        <strain evidence="1 2">LY-5</strain>
    </source>
</reference>
<organism evidence="1 2">
    <name type="scientific">Polluticaenibacter yanchengensis</name>
    <dbReference type="NCBI Taxonomy" id="3014562"/>
    <lineage>
        <taxon>Bacteria</taxon>
        <taxon>Pseudomonadati</taxon>
        <taxon>Bacteroidota</taxon>
        <taxon>Chitinophagia</taxon>
        <taxon>Chitinophagales</taxon>
        <taxon>Chitinophagaceae</taxon>
        <taxon>Polluticaenibacter</taxon>
    </lineage>
</organism>
<evidence type="ECO:0000313" key="2">
    <source>
        <dbReference type="Proteomes" id="UP001210231"/>
    </source>
</evidence>
<comment type="caution">
    <text evidence="1">The sequence shown here is derived from an EMBL/GenBank/DDBJ whole genome shotgun (WGS) entry which is preliminary data.</text>
</comment>
<gene>
    <name evidence="1" type="ORF">O3P16_10260</name>
</gene>
<name>A0ABT4UK34_9BACT</name>
<keyword evidence="2" id="KW-1185">Reference proteome</keyword>